<evidence type="ECO:0000256" key="6">
    <source>
        <dbReference type="RuleBase" id="RU000716"/>
    </source>
</evidence>
<dbReference type="Pfam" id="PF08281">
    <property type="entry name" value="Sigma70_r4_2"/>
    <property type="match status" value="1"/>
</dbReference>
<evidence type="ECO:0000256" key="2">
    <source>
        <dbReference type="ARBA" id="ARBA00023015"/>
    </source>
</evidence>
<evidence type="ECO:0000256" key="3">
    <source>
        <dbReference type="ARBA" id="ARBA00023082"/>
    </source>
</evidence>
<dbReference type="SUPFAM" id="SSF88946">
    <property type="entry name" value="Sigma2 domain of RNA polymerase sigma factors"/>
    <property type="match status" value="1"/>
</dbReference>
<dbReference type="GO" id="GO:0003677">
    <property type="term" value="F:DNA binding"/>
    <property type="evidence" value="ECO:0007669"/>
    <property type="project" value="UniProtKB-KW"/>
</dbReference>
<evidence type="ECO:0000256" key="5">
    <source>
        <dbReference type="ARBA" id="ARBA00023163"/>
    </source>
</evidence>
<dbReference type="InterPro" id="IPR014284">
    <property type="entry name" value="RNA_pol_sigma-70_dom"/>
</dbReference>
<evidence type="ECO:0000259" key="7">
    <source>
        <dbReference type="Pfam" id="PF04542"/>
    </source>
</evidence>
<name>A0A1I2HYE9_9BACL</name>
<feature type="domain" description="RNA polymerase sigma factor 70 region 4 type 2" evidence="8">
    <location>
        <begin position="159"/>
        <end position="209"/>
    </location>
</feature>
<evidence type="ECO:0000313" key="10">
    <source>
        <dbReference type="Proteomes" id="UP000198855"/>
    </source>
</evidence>
<dbReference type="Gene3D" id="1.10.10.10">
    <property type="entry name" value="Winged helix-like DNA-binding domain superfamily/Winged helix DNA-binding domain"/>
    <property type="match status" value="1"/>
</dbReference>
<evidence type="ECO:0000259" key="8">
    <source>
        <dbReference type="Pfam" id="PF08281"/>
    </source>
</evidence>
<dbReference type="EMBL" id="FOMT01000010">
    <property type="protein sequence ID" value="SFF34922.1"/>
    <property type="molecule type" value="Genomic_DNA"/>
</dbReference>
<accession>A0A1I2HYE9</accession>
<dbReference type="PANTHER" id="PTHR43133:SF51">
    <property type="entry name" value="RNA POLYMERASE SIGMA FACTOR"/>
    <property type="match status" value="1"/>
</dbReference>
<dbReference type="InterPro" id="IPR013324">
    <property type="entry name" value="RNA_pol_sigma_r3/r4-like"/>
</dbReference>
<dbReference type="AlphaFoldDB" id="A0A1I2HYE9"/>
<dbReference type="InterPro" id="IPR013325">
    <property type="entry name" value="RNA_pol_sigma_r2"/>
</dbReference>
<protein>
    <recommendedName>
        <fullName evidence="6">RNA polymerase sigma factor</fullName>
    </recommendedName>
</protein>
<dbReference type="NCBIfam" id="TIGR02937">
    <property type="entry name" value="sigma70-ECF"/>
    <property type="match status" value="1"/>
</dbReference>
<dbReference type="Gene3D" id="1.10.1740.10">
    <property type="match status" value="1"/>
</dbReference>
<keyword evidence="2 6" id="KW-0805">Transcription regulation</keyword>
<dbReference type="InterPro" id="IPR039425">
    <property type="entry name" value="RNA_pol_sigma-70-like"/>
</dbReference>
<proteinExistence type="inferred from homology"/>
<dbReference type="Proteomes" id="UP000198855">
    <property type="component" value="Unassembled WGS sequence"/>
</dbReference>
<dbReference type="InterPro" id="IPR036388">
    <property type="entry name" value="WH-like_DNA-bd_sf"/>
</dbReference>
<feature type="domain" description="RNA polymerase sigma-70 region 2" evidence="7">
    <location>
        <begin position="58"/>
        <end position="123"/>
    </location>
</feature>
<keyword evidence="10" id="KW-1185">Reference proteome</keyword>
<dbReference type="GO" id="GO:0006352">
    <property type="term" value="P:DNA-templated transcription initiation"/>
    <property type="evidence" value="ECO:0007669"/>
    <property type="project" value="InterPro"/>
</dbReference>
<comment type="similarity">
    <text evidence="1 6">Belongs to the sigma-70 factor family. ECF subfamily.</text>
</comment>
<dbReference type="STRING" id="1045775.SAMN05216378_0032"/>
<gene>
    <name evidence="9" type="ORF">SAMN05216378_0032</name>
</gene>
<keyword evidence="5 6" id="KW-0804">Transcription</keyword>
<dbReference type="GO" id="GO:0016987">
    <property type="term" value="F:sigma factor activity"/>
    <property type="evidence" value="ECO:0007669"/>
    <property type="project" value="UniProtKB-KW"/>
</dbReference>
<evidence type="ECO:0000313" key="9">
    <source>
        <dbReference type="EMBL" id="SFF34922.1"/>
    </source>
</evidence>
<keyword evidence="3 6" id="KW-0731">Sigma factor</keyword>
<evidence type="ECO:0000256" key="1">
    <source>
        <dbReference type="ARBA" id="ARBA00010641"/>
    </source>
</evidence>
<keyword evidence="4 6" id="KW-0238">DNA-binding</keyword>
<reference evidence="10" key="1">
    <citation type="submission" date="2016-10" db="EMBL/GenBank/DDBJ databases">
        <authorList>
            <person name="Varghese N."/>
            <person name="Submissions S."/>
        </authorList>
    </citation>
    <scope>NUCLEOTIDE SEQUENCE [LARGE SCALE GENOMIC DNA]</scope>
    <source>
        <strain evidence="10">CGMCC 1.10784</strain>
    </source>
</reference>
<evidence type="ECO:0000256" key="4">
    <source>
        <dbReference type="ARBA" id="ARBA00023125"/>
    </source>
</evidence>
<organism evidence="9 10">
    <name type="scientific">Paenibacillus catalpae</name>
    <dbReference type="NCBI Taxonomy" id="1045775"/>
    <lineage>
        <taxon>Bacteria</taxon>
        <taxon>Bacillati</taxon>
        <taxon>Bacillota</taxon>
        <taxon>Bacilli</taxon>
        <taxon>Bacillales</taxon>
        <taxon>Paenibacillaceae</taxon>
        <taxon>Paenibacillus</taxon>
    </lineage>
</organism>
<dbReference type="PROSITE" id="PS01063">
    <property type="entry name" value="SIGMA70_ECF"/>
    <property type="match status" value="1"/>
</dbReference>
<dbReference type="CDD" id="cd06171">
    <property type="entry name" value="Sigma70_r4"/>
    <property type="match status" value="1"/>
</dbReference>
<dbReference type="PANTHER" id="PTHR43133">
    <property type="entry name" value="RNA POLYMERASE ECF-TYPE SIGMA FACTO"/>
    <property type="match status" value="1"/>
</dbReference>
<dbReference type="Pfam" id="PF04542">
    <property type="entry name" value="Sigma70_r2"/>
    <property type="match status" value="1"/>
</dbReference>
<dbReference type="InterPro" id="IPR013249">
    <property type="entry name" value="RNA_pol_sigma70_r4_t2"/>
</dbReference>
<dbReference type="SUPFAM" id="SSF88659">
    <property type="entry name" value="Sigma3 and sigma4 domains of RNA polymerase sigma factors"/>
    <property type="match status" value="1"/>
</dbReference>
<dbReference type="InterPro" id="IPR007627">
    <property type="entry name" value="RNA_pol_sigma70_r2"/>
</dbReference>
<sequence>MPYDPRFFIDIRKNFRRVQGMTAGLSSIIAGREESEIQDEQWITAIKNGGPAAFQTFVDEYGPYIYRTVYAVIRSPHDAEDVTQEALLQIYRSLPEFRMDGFKTWITRIAVNKAIDWKRSRMRKPEELIDSLAQLEAEGIMKGNGMPVEAAVMHREEQRRVRKQVEQLPDNYREVVTAYYMDNKSYEEIAEQTGLEKKSVESRLYRARNWIKRHWRKEDFD</sequence>
<dbReference type="GO" id="GO:0006950">
    <property type="term" value="P:response to stress"/>
    <property type="evidence" value="ECO:0007669"/>
    <property type="project" value="UniProtKB-ARBA"/>
</dbReference>
<dbReference type="InterPro" id="IPR000838">
    <property type="entry name" value="RNA_pol_sigma70_ECF_CS"/>
</dbReference>